<reference evidence="2 3" key="1">
    <citation type="submission" date="2021-06" db="EMBL/GenBank/DDBJ databases">
        <title>Caerostris extrusa draft genome.</title>
        <authorList>
            <person name="Kono N."/>
            <person name="Arakawa K."/>
        </authorList>
    </citation>
    <scope>NUCLEOTIDE SEQUENCE [LARGE SCALE GENOMIC DNA]</scope>
</reference>
<feature type="compositionally biased region" description="Basic and acidic residues" evidence="1">
    <location>
        <begin position="54"/>
        <end position="67"/>
    </location>
</feature>
<name>A0AAV4VHI5_CAEEX</name>
<feature type="region of interest" description="Disordered" evidence="1">
    <location>
        <begin position="27"/>
        <end position="78"/>
    </location>
</feature>
<proteinExistence type="predicted"/>
<dbReference type="EMBL" id="BPLR01014544">
    <property type="protein sequence ID" value="GIY69508.1"/>
    <property type="molecule type" value="Genomic_DNA"/>
</dbReference>
<evidence type="ECO:0000256" key="1">
    <source>
        <dbReference type="SAM" id="MobiDB-lite"/>
    </source>
</evidence>
<organism evidence="2 3">
    <name type="scientific">Caerostris extrusa</name>
    <name type="common">Bark spider</name>
    <name type="synonym">Caerostris bankana</name>
    <dbReference type="NCBI Taxonomy" id="172846"/>
    <lineage>
        <taxon>Eukaryota</taxon>
        <taxon>Metazoa</taxon>
        <taxon>Ecdysozoa</taxon>
        <taxon>Arthropoda</taxon>
        <taxon>Chelicerata</taxon>
        <taxon>Arachnida</taxon>
        <taxon>Araneae</taxon>
        <taxon>Araneomorphae</taxon>
        <taxon>Entelegynae</taxon>
        <taxon>Araneoidea</taxon>
        <taxon>Araneidae</taxon>
        <taxon>Caerostris</taxon>
    </lineage>
</organism>
<accession>A0AAV4VHI5</accession>
<protein>
    <submittedName>
        <fullName evidence="2">Uncharacterized protein</fullName>
    </submittedName>
</protein>
<sequence length="78" mass="9361">MWGILENKDRGHSRTYVEDIRGQKIFPRRDRGHSRTERSFPHRGRRHSAQRTFPSRDRDIPLVDRGHSRTMIDIPAQR</sequence>
<dbReference type="AlphaFoldDB" id="A0AAV4VHI5"/>
<feature type="compositionally biased region" description="Basic and acidic residues" evidence="1">
    <location>
        <begin position="27"/>
        <end position="40"/>
    </location>
</feature>
<evidence type="ECO:0000313" key="3">
    <source>
        <dbReference type="Proteomes" id="UP001054945"/>
    </source>
</evidence>
<dbReference type="Proteomes" id="UP001054945">
    <property type="component" value="Unassembled WGS sequence"/>
</dbReference>
<gene>
    <name evidence="2" type="ORF">CEXT_152131</name>
</gene>
<evidence type="ECO:0000313" key="2">
    <source>
        <dbReference type="EMBL" id="GIY69508.1"/>
    </source>
</evidence>
<comment type="caution">
    <text evidence="2">The sequence shown here is derived from an EMBL/GenBank/DDBJ whole genome shotgun (WGS) entry which is preliminary data.</text>
</comment>
<keyword evidence="3" id="KW-1185">Reference proteome</keyword>